<feature type="transmembrane region" description="Helical" evidence="1">
    <location>
        <begin position="89"/>
        <end position="104"/>
    </location>
</feature>
<feature type="transmembrane region" description="Helical" evidence="1">
    <location>
        <begin position="12"/>
        <end position="34"/>
    </location>
</feature>
<evidence type="ECO:0000256" key="1">
    <source>
        <dbReference type="SAM" id="Phobius"/>
    </source>
</evidence>
<evidence type="ECO:0000313" key="3">
    <source>
        <dbReference type="Proteomes" id="UP000184251"/>
    </source>
</evidence>
<keyword evidence="1" id="KW-0812">Transmembrane</keyword>
<sequence>METNNKNDVLKAIGAISMIIDHIGAVFLPHMIILRAIGRLAFPIFAYQVALGFEKTRNPYKYILRMLSFAVLSAYPFYSFSMIVSQDPGYQNVLFTFFFALLVLKNLKEKKWVAMIAFGVVPVLLLGFVGITFDYGLYGIACVVVFYLAKSHLQRSMGIFSVTVLYLSSRYISAGISIVQVFSNLQLLSVLSVYLIDRKFETNVRLPRYFFYLFYPLHMAMIVLVYSVML</sequence>
<dbReference type="RefSeq" id="WP_073270694.1">
    <property type="nucleotide sequence ID" value="NZ_FQTU01000009.1"/>
</dbReference>
<dbReference type="InterPro" id="IPR008875">
    <property type="entry name" value="TraX"/>
</dbReference>
<dbReference type="AlphaFoldDB" id="A0A1M4XFD1"/>
<dbReference type="OrthoDB" id="9781069at2"/>
<protein>
    <submittedName>
        <fullName evidence="2">TraX protein</fullName>
    </submittedName>
</protein>
<accession>A0A1M4XFD1</accession>
<feature type="transmembrane region" description="Helical" evidence="1">
    <location>
        <begin position="209"/>
        <end position="229"/>
    </location>
</feature>
<dbReference type="STRING" id="1120975.SAMN02746064_01500"/>
<feature type="transmembrane region" description="Helical" evidence="1">
    <location>
        <begin position="62"/>
        <end position="83"/>
    </location>
</feature>
<keyword evidence="3" id="KW-1185">Reference proteome</keyword>
<keyword evidence="1" id="KW-0472">Membrane</keyword>
<proteinExistence type="predicted"/>
<organism evidence="2 3">
    <name type="scientific">Alkalibacter saccharofermentans DSM 14828</name>
    <dbReference type="NCBI Taxonomy" id="1120975"/>
    <lineage>
        <taxon>Bacteria</taxon>
        <taxon>Bacillati</taxon>
        <taxon>Bacillota</taxon>
        <taxon>Clostridia</taxon>
        <taxon>Eubacteriales</taxon>
        <taxon>Eubacteriaceae</taxon>
        <taxon>Alkalibacter</taxon>
    </lineage>
</organism>
<dbReference type="EMBL" id="FQTU01000009">
    <property type="protein sequence ID" value="SHE92111.1"/>
    <property type="molecule type" value="Genomic_DNA"/>
</dbReference>
<reference evidence="2 3" key="1">
    <citation type="submission" date="2016-11" db="EMBL/GenBank/DDBJ databases">
        <authorList>
            <person name="Jaros S."/>
            <person name="Januszkiewicz K."/>
            <person name="Wedrychowicz H."/>
        </authorList>
    </citation>
    <scope>NUCLEOTIDE SEQUENCE [LARGE SCALE GENOMIC DNA]</scope>
    <source>
        <strain evidence="2 3">DSM 14828</strain>
    </source>
</reference>
<feature type="transmembrane region" description="Helical" evidence="1">
    <location>
        <begin position="169"/>
        <end position="197"/>
    </location>
</feature>
<keyword evidence="1" id="KW-1133">Transmembrane helix</keyword>
<evidence type="ECO:0000313" key="2">
    <source>
        <dbReference type="EMBL" id="SHE92111.1"/>
    </source>
</evidence>
<dbReference type="Proteomes" id="UP000184251">
    <property type="component" value="Unassembled WGS sequence"/>
</dbReference>
<name>A0A1M4XFD1_9FIRM</name>
<gene>
    <name evidence="2" type="ORF">SAMN02746064_01500</name>
</gene>
<dbReference type="Pfam" id="PF05857">
    <property type="entry name" value="TraX"/>
    <property type="match status" value="1"/>
</dbReference>
<feature type="transmembrane region" description="Helical" evidence="1">
    <location>
        <begin position="116"/>
        <end position="149"/>
    </location>
</feature>